<sequence length="482" mass="51037">MVDSTGVTASAVETIPLRDPSTGECDGQLVVVTKEEVDRIAQRLRAAQTDWAARDVGERCQALLDMADALERHREPMVEALLRDTGRWQESLIEVDSTVGALRRWAADAPALLQAPEPVASSIGFLHSRQNLVPYQLVGVISPWNFPLLLSLIDAIPALAAGCAVLCKPSEVTSRFASVLDEVMAEVPALQPVFAVVTGDGRTGEAVIGAVDTICFTGSVRTGRRVGEACAARFIPCSLELGGKDPALVLADADPVRSARAIAWGGFVNGGQSCMSIERVYVDAKIAEPFIAALVEQAKALKLTHPDPREGQIGPIISDAQIAIVREQLADAKARGARALAGGELVEHGGTWCPPTVLVDVDESMPIASEESFATILPVMVVANEEEAIARANDSIFGLSAAVFSGDTEHAVRVGARLHAGGVSINDACLTGMIHTAEKQSFKQSGLGGSRMGSVSIRRFLRSQAVLVNSGVDDPWWFPANP</sequence>
<dbReference type="Pfam" id="PF00171">
    <property type="entry name" value="Aldedh"/>
    <property type="match status" value="1"/>
</dbReference>
<name>A0A7S6UKP0_9GAMM</name>
<protein>
    <submittedName>
        <fullName evidence="5">Aldehyde dehydrogenase family protein</fullName>
    </submittedName>
</protein>
<dbReference type="SUPFAM" id="SSF53720">
    <property type="entry name" value="ALDH-like"/>
    <property type="match status" value="1"/>
</dbReference>
<dbReference type="CDD" id="cd07099">
    <property type="entry name" value="ALDH_DDALDH"/>
    <property type="match status" value="1"/>
</dbReference>
<dbReference type="Gene3D" id="3.40.309.10">
    <property type="entry name" value="Aldehyde Dehydrogenase, Chain A, domain 2"/>
    <property type="match status" value="1"/>
</dbReference>
<feature type="domain" description="Aldehyde dehydrogenase" evidence="4">
    <location>
        <begin position="10"/>
        <end position="466"/>
    </location>
</feature>
<dbReference type="InterPro" id="IPR029510">
    <property type="entry name" value="Ald_DH_CS_GLU"/>
</dbReference>
<evidence type="ECO:0000256" key="3">
    <source>
        <dbReference type="RuleBase" id="RU003345"/>
    </source>
</evidence>
<dbReference type="PROSITE" id="PS00687">
    <property type="entry name" value="ALDEHYDE_DEHYDR_GLU"/>
    <property type="match status" value="1"/>
</dbReference>
<dbReference type="InterPro" id="IPR016163">
    <property type="entry name" value="Ald_DH_C"/>
</dbReference>
<reference evidence="5 6" key="1">
    <citation type="submission" date="2020-10" db="EMBL/GenBank/DDBJ databases">
        <title>complete genome sequencing of Lysobacter sp. H23M41.</title>
        <authorList>
            <person name="Bae J.-W."/>
            <person name="Lee S.-Y."/>
        </authorList>
    </citation>
    <scope>NUCLEOTIDE SEQUENCE [LARGE SCALE GENOMIC DNA]</scope>
    <source>
        <strain evidence="5 6">H23M41</strain>
    </source>
</reference>
<dbReference type="InterPro" id="IPR016161">
    <property type="entry name" value="Ald_DH/histidinol_DH"/>
</dbReference>
<dbReference type="Gene3D" id="3.40.605.10">
    <property type="entry name" value="Aldehyde Dehydrogenase, Chain A, domain 1"/>
    <property type="match status" value="1"/>
</dbReference>
<evidence type="ECO:0000313" key="5">
    <source>
        <dbReference type="EMBL" id="QOW21999.1"/>
    </source>
</evidence>
<dbReference type="EMBL" id="CP063657">
    <property type="protein sequence ID" value="QOW21999.1"/>
    <property type="molecule type" value="Genomic_DNA"/>
</dbReference>
<dbReference type="RefSeq" id="WP_194034550.1">
    <property type="nucleotide sequence ID" value="NZ_CP063657.1"/>
</dbReference>
<comment type="similarity">
    <text evidence="3">Belongs to the aldehyde dehydrogenase family.</text>
</comment>
<evidence type="ECO:0000256" key="2">
    <source>
        <dbReference type="PROSITE-ProRule" id="PRU10007"/>
    </source>
</evidence>
<feature type="active site" evidence="2">
    <location>
        <position position="240"/>
    </location>
</feature>
<evidence type="ECO:0000256" key="1">
    <source>
        <dbReference type="ARBA" id="ARBA00023002"/>
    </source>
</evidence>
<proteinExistence type="inferred from homology"/>
<dbReference type="Proteomes" id="UP000593932">
    <property type="component" value="Chromosome"/>
</dbReference>
<keyword evidence="1 3" id="KW-0560">Oxidoreductase</keyword>
<gene>
    <name evidence="5" type="ORF">INQ42_12485</name>
</gene>
<dbReference type="InterPro" id="IPR015590">
    <property type="entry name" value="Aldehyde_DH_dom"/>
</dbReference>
<evidence type="ECO:0000259" key="4">
    <source>
        <dbReference type="Pfam" id="PF00171"/>
    </source>
</evidence>
<dbReference type="PANTHER" id="PTHR11699">
    <property type="entry name" value="ALDEHYDE DEHYDROGENASE-RELATED"/>
    <property type="match status" value="1"/>
</dbReference>
<accession>A0A7S6UKP0</accession>
<organism evidence="5 6">
    <name type="scientific">Novilysobacter avium</name>
    <dbReference type="NCBI Taxonomy" id="2781023"/>
    <lineage>
        <taxon>Bacteria</taxon>
        <taxon>Pseudomonadati</taxon>
        <taxon>Pseudomonadota</taxon>
        <taxon>Gammaproteobacteria</taxon>
        <taxon>Lysobacterales</taxon>
        <taxon>Lysobacteraceae</taxon>
        <taxon>Novilysobacter</taxon>
    </lineage>
</organism>
<keyword evidence="6" id="KW-1185">Reference proteome</keyword>
<evidence type="ECO:0000313" key="6">
    <source>
        <dbReference type="Proteomes" id="UP000593932"/>
    </source>
</evidence>
<dbReference type="InterPro" id="IPR016162">
    <property type="entry name" value="Ald_DH_N"/>
</dbReference>